<dbReference type="AlphaFoldDB" id="A0A5Q2QJ01"/>
<dbReference type="InterPro" id="IPR005790">
    <property type="entry name" value="DNA_polIII_delta"/>
</dbReference>
<keyword evidence="3 12" id="KW-0808">Transferase</keyword>
<evidence type="ECO:0000256" key="5">
    <source>
        <dbReference type="ARBA" id="ARBA00022705"/>
    </source>
</evidence>
<dbReference type="GO" id="GO:0003677">
    <property type="term" value="F:DNA binding"/>
    <property type="evidence" value="ECO:0007669"/>
    <property type="project" value="InterPro"/>
</dbReference>
<dbReference type="KEGG" id="llp:GH975_10845"/>
<evidence type="ECO:0000256" key="3">
    <source>
        <dbReference type="ARBA" id="ARBA00022679"/>
    </source>
</evidence>
<evidence type="ECO:0000256" key="6">
    <source>
        <dbReference type="ARBA" id="ARBA00022932"/>
    </source>
</evidence>
<dbReference type="Gene3D" id="1.10.8.60">
    <property type="match status" value="1"/>
</dbReference>
<evidence type="ECO:0000313" key="12">
    <source>
        <dbReference type="EMBL" id="QGG81035.1"/>
    </source>
</evidence>
<dbReference type="GO" id="GO:0003887">
    <property type="term" value="F:DNA-directed DNA polymerase activity"/>
    <property type="evidence" value="ECO:0007669"/>
    <property type="project" value="UniProtKB-UniRule"/>
</dbReference>
<accession>A0A5Q2QJ01</accession>
<dbReference type="CDD" id="cd18138">
    <property type="entry name" value="HLD_clamp_pol_III_delta"/>
    <property type="match status" value="1"/>
</dbReference>
<keyword evidence="4 12" id="KW-0548">Nucleotidyltransferase</keyword>
<feature type="domain" description="DNA polymerase III delta N-terminal" evidence="10">
    <location>
        <begin position="24"/>
        <end position="137"/>
    </location>
</feature>
<dbReference type="GO" id="GO:0009360">
    <property type="term" value="C:DNA polymerase III complex"/>
    <property type="evidence" value="ECO:0007669"/>
    <property type="project" value="UniProtKB-UniRule"/>
</dbReference>
<keyword evidence="6" id="KW-0239">DNA-directed DNA polymerase</keyword>
<reference evidence="12 13" key="1">
    <citation type="submission" date="2019-11" db="EMBL/GenBank/DDBJ databases">
        <authorList>
            <person name="Khan S.A."/>
            <person name="Jeon C.O."/>
            <person name="Chun B.H."/>
        </authorList>
    </citation>
    <scope>NUCLEOTIDE SEQUENCE [LARGE SCALE GENOMIC DNA]</scope>
    <source>
        <strain evidence="12 13">IMCC 1097</strain>
    </source>
</reference>
<dbReference type="InterPro" id="IPR008921">
    <property type="entry name" value="DNA_pol3_clamp-load_cplx_C"/>
</dbReference>
<name>A0A5Q2QJ01_9GAMM</name>
<evidence type="ECO:0000256" key="7">
    <source>
        <dbReference type="ARBA" id="ARBA00034754"/>
    </source>
</evidence>
<keyword evidence="13" id="KW-1185">Reference proteome</keyword>
<dbReference type="GO" id="GO:0006261">
    <property type="term" value="P:DNA-templated DNA replication"/>
    <property type="evidence" value="ECO:0007669"/>
    <property type="project" value="TreeGrafter"/>
</dbReference>
<sequence length="335" mass="36466">MKIRPDQLPKQLAQGLAPVIMVEGEETLLCIEAADRVRAAARAAGYEREVLDAGPGFDWGQLIEARSGLSLFATLTLLELRLVKGKLDAKAEKALTFYLDDPSPEKCLLITAPKLEPSQTKKGWFKQVEQQGWHVSCAKIYSDKFGAWLKGELRNQGVALTDEGFDALMLRVEGNALAARQEIQKLHLFFQGQPMSDLDVAKITAESARYTVFELTDACLDGKVAKVDHILSVLEAEGAAPLGILRLIARDLSMLTDIQSHPNGIRAGAQSAPTIANKRPKLERAANRLSANALLSLNQQALRVDRAVKGQNKTPAWLSLSQLALKIAGARTPAS</sequence>
<organism evidence="12 13">
    <name type="scientific">Litorivicinus lipolyticus</name>
    <dbReference type="NCBI Taxonomy" id="418701"/>
    <lineage>
        <taxon>Bacteria</taxon>
        <taxon>Pseudomonadati</taxon>
        <taxon>Pseudomonadota</taxon>
        <taxon>Gammaproteobacteria</taxon>
        <taxon>Oceanospirillales</taxon>
        <taxon>Litorivicinaceae</taxon>
        <taxon>Litorivicinus</taxon>
    </lineage>
</organism>
<keyword evidence="5" id="KW-0235">DNA replication</keyword>
<evidence type="ECO:0000256" key="8">
    <source>
        <dbReference type="ARBA" id="ARBA00049244"/>
    </source>
</evidence>
<dbReference type="NCBIfam" id="TIGR01128">
    <property type="entry name" value="holA"/>
    <property type="match status" value="1"/>
</dbReference>
<evidence type="ECO:0000313" key="13">
    <source>
        <dbReference type="Proteomes" id="UP000388235"/>
    </source>
</evidence>
<feature type="domain" description="DNA polymerase III subunit delta C-terminal" evidence="11">
    <location>
        <begin position="213"/>
        <end position="328"/>
    </location>
</feature>
<dbReference type="SUPFAM" id="SSF52540">
    <property type="entry name" value="P-loop containing nucleoside triphosphate hydrolases"/>
    <property type="match status" value="1"/>
</dbReference>
<dbReference type="EMBL" id="CP045871">
    <property type="protein sequence ID" value="QGG81035.1"/>
    <property type="molecule type" value="Genomic_DNA"/>
</dbReference>
<evidence type="ECO:0000256" key="2">
    <source>
        <dbReference type="ARBA" id="ARBA00017703"/>
    </source>
</evidence>
<dbReference type="SUPFAM" id="SSF48019">
    <property type="entry name" value="post-AAA+ oligomerization domain-like"/>
    <property type="match status" value="1"/>
</dbReference>
<dbReference type="RefSeq" id="WP_153714538.1">
    <property type="nucleotide sequence ID" value="NZ_CP045871.1"/>
</dbReference>
<dbReference type="Pfam" id="PF14840">
    <property type="entry name" value="DNA_pol3_delt_C"/>
    <property type="match status" value="1"/>
</dbReference>
<dbReference type="InterPro" id="IPR027417">
    <property type="entry name" value="P-loop_NTPase"/>
</dbReference>
<proteinExistence type="inferred from homology"/>
<dbReference type="PANTHER" id="PTHR34388:SF1">
    <property type="entry name" value="DNA POLYMERASE III SUBUNIT DELTA"/>
    <property type="match status" value="1"/>
</dbReference>
<evidence type="ECO:0000256" key="4">
    <source>
        <dbReference type="ARBA" id="ARBA00022695"/>
    </source>
</evidence>
<comment type="catalytic activity">
    <reaction evidence="8">
        <text>DNA(n) + a 2'-deoxyribonucleoside 5'-triphosphate = DNA(n+1) + diphosphate</text>
        <dbReference type="Rhea" id="RHEA:22508"/>
        <dbReference type="Rhea" id="RHEA-COMP:17339"/>
        <dbReference type="Rhea" id="RHEA-COMP:17340"/>
        <dbReference type="ChEBI" id="CHEBI:33019"/>
        <dbReference type="ChEBI" id="CHEBI:61560"/>
        <dbReference type="ChEBI" id="CHEBI:173112"/>
        <dbReference type="EC" id="2.7.7.7"/>
    </reaction>
</comment>
<evidence type="ECO:0000256" key="1">
    <source>
        <dbReference type="ARBA" id="ARBA00012417"/>
    </source>
</evidence>
<dbReference type="InterPro" id="IPR032780">
    <property type="entry name" value="DNA_pol3_delt_C"/>
</dbReference>
<dbReference type="EC" id="2.7.7.7" evidence="1 9"/>
<comment type="similarity">
    <text evidence="7">Belongs to the DNA polymerase HolA subunit family.</text>
</comment>
<dbReference type="Gene3D" id="3.40.50.300">
    <property type="entry name" value="P-loop containing nucleotide triphosphate hydrolases"/>
    <property type="match status" value="1"/>
</dbReference>
<evidence type="ECO:0000259" key="11">
    <source>
        <dbReference type="Pfam" id="PF14840"/>
    </source>
</evidence>
<evidence type="ECO:0000259" key="10">
    <source>
        <dbReference type="Pfam" id="PF06144"/>
    </source>
</evidence>
<dbReference type="OrthoDB" id="9770982at2"/>
<dbReference type="PANTHER" id="PTHR34388">
    <property type="entry name" value="DNA POLYMERASE III SUBUNIT DELTA"/>
    <property type="match status" value="1"/>
</dbReference>
<dbReference type="InterPro" id="IPR010372">
    <property type="entry name" value="DNA_pol3_delta_N"/>
</dbReference>
<evidence type="ECO:0000256" key="9">
    <source>
        <dbReference type="NCBIfam" id="TIGR01128"/>
    </source>
</evidence>
<dbReference type="Gene3D" id="1.20.272.10">
    <property type="match status" value="1"/>
</dbReference>
<gene>
    <name evidence="12" type="primary">holA</name>
    <name evidence="12" type="ORF">GH975_10845</name>
</gene>
<dbReference type="Pfam" id="PF06144">
    <property type="entry name" value="DNA_pol3_delta"/>
    <property type="match status" value="1"/>
</dbReference>
<dbReference type="Proteomes" id="UP000388235">
    <property type="component" value="Chromosome"/>
</dbReference>
<protein>
    <recommendedName>
        <fullName evidence="2 9">DNA polymerase III subunit delta</fullName>
        <ecNumber evidence="1 9">2.7.7.7</ecNumber>
    </recommendedName>
</protein>